<dbReference type="HOGENOM" id="CLU_2109204_0_0_1"/>
<dbReference type="RefSeq" id="XP_009225802.1">
    <property type="nucleotide sequence ID" value="XM_009227538.1"/>
</dbReference>
<dbReference type="AlphaFoldDB" id="J3P845"/>
<reference evidence="2" key="5">
    <citation type="submission" date="2018-04" db="UniProtKB">
        <authorList>
            <consortium name="EnsemblFungi"/>
        </authorList>
    </citation>
    <scope>IDENTIFICATION</scope>
    <source>
        <strain evidence="2">R3-111a-1</strain>
    </source>
</reference>
<keyword evidence="3" id="KW-1185">Reference proteome</keyword>
<proteinExistence type="predicted"/>
<protein>
    <submittedName>
        <fullName evidence="1 2">Uncharacterized protein</fullName>
    </submittedName>
</protein>
<evidence type="ECO:0000313" key="3">
    <source>
        <dbReference type="Proteomes" id="UP000006039"/>
    </source>
</evidence>
<dbReference type="GeneID" id="20350141"/>
<gene>
    <name evidence="2" type="primary">20350141</name>
    <name evidence="1" type="ORF">GGTG_09683</name>
</gene>
<dbReference type="EMBL" id="GL385399">
    <property type="protein sequence ID" value="EJT72828.1"/>
    <property type="molecule type" value="Genomic_DNA"/>
</dbReference>
<evidence type="ECO:0000313" key="1">
    <source>
        <dbReference type="EMBL" id="EJT72828.1"/>
    </source>
</evidence>
<dbReference type="EnsemblFungi" id="EJT72828">
    <property type="protein sequence ID" value="EJT72828"/>
    <property type="gene ID" value="GGTG_09683"/>
</dbReference>
<dbReference type="Proteomes" id="UP000006039">
    <property type="component" value="Unassembled WGS sequence"/>
</dbReference>
<reference evidence="2" key="4">
    <citation type="journal article" date="2015" name="G3 (Bethesda)">
        <title>Genome sequences of three phytopathogenic species of the Magnaporthaceae family of fungi.</title>
        <authorList>
            <person name="Okagaki L.H."/>
            <person name="Nunes C.C."/>
            <person name="Sailsbery J."/>
            <person name="Clay B."/>
            <person name="Brown D."/>
            <person name="John T."/>
            <person name="Oh Y."/>
            <person name="Young N."/>
            <person name="Fitzgerald M."/>
            <person name="Haas B.J."/>
            <person name="Zeng Q."/>
            <person name="Young S."/>
            <person name="Adiconis X."/>
            <person name="Fan L."/>
            <person name="Levin J.Z."/>
            <person name="Mitchell T.K."/>
            <person name="Okubara P.A."/>
            <person name="Farman M.L."/>
            <person name="Kohn L.M."/>
            <person name="Birren B."/>
            <person name="Ma L.-J."/>
            <person name="Dean R.A."/>
        </authorList>
    </citation>
    <scope>NUCLEOTIDE SEQUENCE</scope>
    <source>
        <strain evidence="2">R3-111a-1</strain>
    </source>
</reference>
<name>J3P845_GAET3</name>
<dbReference type="VEuPathDB" id="FungiDB:GGTG_09683"/>
<evidence type="ECO:0000313" key="2">
    <source>
        <dbReference type="EnsemblFungi" id="EJT72828"/>
    </source>
</evidence>
<reference evidence="1" key="2">
    <citation type="submission" date="2010-07" db="EMBL/GenBank/DDBJ databases">
        <authorList>
            <consortium name="The Broad Institute Genome Sequencing Platform"/>
            <consortium name="Broad Institute Genome Sequencing Center for Infectious Disease"/>
            <person name="Ma L.-J."/>
            <person name="Dead R."/>
            <person name="Young S."/>
            <person name="Zeng Q."/>
            <person name="Koehrsen M."/>
            <person name="Alvarado L."/>
            <person name="Berlin A."/>
            <person name="Chapman S.B."/>
            <person name="Chen Z."/>
            <person name="Freedman E."/>
            <person name="Gellesch M."/>
            <person name="Goldberg J."/>
            <person name="Griggs A."/>
            <person name="Gujja S."/>
            <person name="Heilman E.R."/>
            <person name="Heiman D."/>
            <person name="Hepburn T."/>
            <person name="Howarth C."/>
            <person name="Jen D."/>
            <person name="Larson L."/>
            <person name="Mehta T."/>
            <person name="Neiman D."/>
            <person name="Pearson M."/>
            <person name="Roberts A."/>
            <person name="Saif S."/>
            <person name="Shea T."/>
            <person name="Shenoy N."/>
            <person name="Sisk P."/>
            <person name="Stolte C."/>
            <person name="Sykes S."/>
            <person name="Walk T."/>
            <person name="White J."/>
            <person name="Yandava C."/>
            <person name="Haas B."/>
            <person name="Nusbaum C."/>
            <person name="Birren B."/>
        </authorList>
    </citation>
    <scope>NUCLEOTIDE SEQUENCE</scope>
    <source>
        <strain evidence="1">R3-111a-1</strain>
    </source>
</reference>
<sequence>MAVRAPRAGVTWARSRAIRALTFSLSGWPYPIETKPGQSERRAEHRKPRDFGVNADSRCGSRWKVMDPVFGFGRGQRRQTHRVAGHNLSPIAHCVELFVCWGLVCLARRSGVQWS</sequence>
<accession>J3P845</accession>
<reference evidence="3" key="1">
    <citation type="submission" date="2010-07" db="EMBL/GenBank/DDBJ databases">
        <title>The genome sequence of Gaeumannomyces graminis var. tritici strain R3-111a-1.</title>
        <authorList>
            <consortium name="The Broad Institute Genome Sequencing Platform"/>
            <person name="Ma L.-J."/>
            <person name="Dead R."/>
            <person name="Young S."/>
            <person name="Zeng Q."/>
            <person name="Koehrsen M."/>
            <person name="Alvarado L."/>
            <person name="Berlin A."/>
            <person name="Chapman S.B."/>
            <person name="Chen Z."/>
            <person name="Freedman E."/>
            <person name="Gellesch M."/>
            <person name="Goldberg J."/>
            <person name="Griggs A."/>
            <person name="Gujja S."/>
            <person name="Heilman E.R."/>
            <person name="Heiman D."/>
            <person name="Hepburn T."/>
            <person name="Howarth C."/>
            <person name="Jen D."/>
            <person name="Larson L."/>
            <person name="Mehta T."/>
            <person name="Neiman D."/>
            <person name="Pearson M."/>
            <person name="Roberts A."/>
            <person name="Saif S."/>
            <person name="Shea T."/>
            <person name="Shenoy N."/>
            <person name="Sisk P."/>
            <person name="Stolte C."/>
            <person name="Sykes S."/>
            <person name="Walk T."/>
            <person name="White J."/>
            <person name="Yandava C."/>
            <person name="Haas B."/>
            <person name="Nusbaum C."/>
            <person name="Birren B."/>
        </authorList>
    </citation>
    <scope>NUCLEOTIDE SEQUENCE [LARGE SCALE GENOMIC DNA]</scope>
    <source>
        <strain evidence="3">R3-111a-1</strain>
    </source>
</reference>
<reference evidence="1" key="3">
    <citation type="submission" date="2010-09" db="EMBL/GenBank/DDBJ databases">
        <title>Annotation of Gaeumannomyces graminis var. tritici R3-111a-1.</title>
        <authorList>
            <consortium name="The Broad Institute Genome Sequencing Platform"/>
            <person name="Ma L.-J."/>
            <person name="Dead R."/>
            <person name="Young S.K."/>
            <person name="Zeng Q."/>
            <person name="Gargeya S."/>
            <person name="Fitzgerald M."/>
            <person name="Haas B."/>
            <person name="Abouelleil A."/>
            <person name="Alvarado L."/>
            <person name="Arachchi H.M."/>
            <person name="Berlin A."/>
            <person name="Brown A."/>
            <person name="Chapman S.B."/>
            <person name="Chen Z."/>
            <person name="Dunbar C."/>
            <person name="Freedman E."/>
            <person name="Gearin G."/>
            <person name="Gellesch M."/>
            <person name="Goldberg J."/>
            <person name="Griggs A."/>
            <person name="Gujja S."/>
            <person name="Heiman D."/>
            <person name="Howarth C."/>
            <person name="Larson L."/>
            <person name="Lui A."/>
            <person name="MacDonald P.J.P."/>
            <person name="Mehta T."/>
            <person name="Montmayeur A."/>
            <person name="Murphy C."/>
            <person name="Neiman D."/>
            <person name="Pearson M."/>
            <person name="Priest M."/>
            <person name="Roberts A."/>
            <person name="Saif S."/>
            <person name="Shea T."/>
            <person name="Shenoy N."/>
            <person name="Sisk P."/>
            <person name="Stolte C."/>
            <person name="Sykes S."/>
            <person name="Yandava C."/>
            <person name="Wortman J."/>
            <person name="Nusbaum C."/>
            <person name="Birren B."/>
        </authorList>
    </citation>
    <scope>NUCLEOTIDE SEQUENCE</scope>
    <source>
        <strain evidence="1">R3-111a-1</strain>
    </source>
</reference>
<organism evidence="1">
    <name type="scientific">Gaeumannomyces tritici (strain R3-111a-1)</name>
    <name type="common">Wheat and barley take-all root rot fungus</name>
    <name type="synonym">Gaeumannomyces graminis var. tritici</name>
    <dbReference type="NCBI Taxonomy" id="644352"/>
    <lineage>
        <taxon>Eukaryota</taxon>
        <taxon>Fungi</taxon>
        <taxon>Dikarya</taxon>
        <taxon>Ascomycota</taxon>
        <taxon>Pezizomycotina</taxon>
        <taxon>Sordariomycetes</taxon>
        <taxon>Sordariomycetidae</taxon>
        <taxon>Magnaporthales</taxon>
        <taxon>Magnaporthaceae</taxon>
        <taxon>Gaeumannomyces</taxon>
    </lineage>
</organism>